<dbReference type="Pfam" id="PF13715">
    <property type="entry name" value="CarbopepD_reg_2"/>
    <property type="match status" value="1"/>
</dbReference>
<keyword evidence="10" id="KW-1185">Reference proteome</keyword>
<evidence type="ECO:0000256" key="1">
    <source>
        <dbReference type="ARBA" id="ARBA00004571"/>
    </source>
</evidence>
<evidence type="ECO:0000256" key="2">
    <source>
        <dbReference type="ARBA" id="ARBA00022448"/>
    </source>
</evidence>
<dbReference type="InterPro" id="IPR023996">
    <property type="entry name" value="TonB-dep_OMP_SusC/RagA"/>
</dbReference>
<dbReference type="Gene3D" id="2.40.170.20">
    <property type="entry name" value="TonB-dependent receptor, beta-barrel domain"/>
    <property type="match status" value="1"/>
</dbReference>
<evidence type="ECO:0000313" key="10">
    <source>
        <dbReference type="Proteomes" id="UP000192756"/>
    </source>
</evidence>
<organism evidence="9 10">
    <name type="scientific">Pedobacter africanus</name>
    <dbReference type="NCBI Taxonomy" id="151894"/>
    <lineage>
        <taxon>Bacteria</taxon>
        <taxon>Pseudomonadati</taxon>
        <taxon>Bacteroidota</taxon>
        <taxon>Sphingobacteriia</taxon>
        <taxon>Sphingobacteriales</taxon>
        <taxon>Sphingobacteriaceae</taxon>
        <taxon>Pedobacter</taxon>
    </lineage>
</organism>
<dbReference type="RefSeq" id="WP_084238326.1">
    <property type="nucleotide sequence ID" value="NZ_FWXT01000001.1"/>
</dbReference>
<dbReference type="Proteomes" id="UP000192756">
    <property type="component" value="Unassembled WGS sequence"/>
</dbReference>
<dbReference type="Pfam" id="PF07715">
    <property type="entry name" value="Plug"/>
    <property type="match status" value="1"/>
</dbReference>
<dbReference type="GO" id="GO:0009279">
    <property type="term" value="C:cell outer membrane"/>
    <property type="evidence" value="ECO:0007669"/>
    <property type="project" value="UniProtKB-SubCell"/>
</dbReference>
<keyword evidence="5 7" id="KW-0472">Membrane</keyword>
<dbReference type="OrthoDB" id="9768177at2"/>
<dbReference type="NCBIfam" id="TIGR04056">
    <property type="entry name" value="OMP_RagA_SusC"/>
    <property type="match status" value="1"/>
</dbReference>
<comment type="similarity">
    <text evidence="7">Belongs to the TonB-dependent receptor family.</text>
</comment>
<dbReference type="Gene3D" id="2.170.130.10">
    <property type="entry name" value="TonB-dependent receptor, plug domain"/>
    <property type="match status" value="1"/>
</dbReference>
<keyword evidence="2 7" id="KW-0813">Transport</keyword>
<dbReference type="AlphaFoldDB" id="A0A1W2BAR1"/>
<dbReference type="PROSITE" id="PS52016">
    <property type="entry name" value="TONB_DEPENDENT_REC_3"/>
    <property type="match status" value="1"/>
</dbReference>
<dbReference type="InterPro" id="IPR037066">
    <property type="entry name" value="Plug_dom_sf"/>
</dbReference>
<gene>
    <name evidence="9" type="ORF">SAMN04488524_2172</name>
</gene>
<evidence type="ECO:0000256" key="7">
    <source>
        <dbReference type="PROSITE-ProRule" id="PRU01360"/>
    </source>
</evidence>
<dbReference type="NCBIfam" id="TIGR04057">
    <property type="entry name" value="SusC_RagA_signa"/>
    <property type="match status" value="1"/>
</dbReference>
<evidence type="ECO:0000256" key="3">
    <source>
        <dbReference type="ARBA" id="ARBA00022452"/>
    </source>
</evidence>
<dbReference type="InterPro" id="IPR036942">
    <property type="entry name" value="Beta-barrel_TonB_sf"/>
</dbReference>
<keyword evidence="3 7" id="KW-1134">Transmembrane beta strand</keyword>
<comment type="subcellular location">
    <subcellularLocation>
        <location evidence="1 7">Cell outer membrane</location>
        <topology evidence="1 7">Multi-pass membrane protein</topology>
    </subcellularLocation>
</comment>
<protein>
    <submittedName>
        <fullName evidence="9">TonB-linked outer membrane protein, SusC/RagA family</fullName>
    </submittedName>
</protein>
<dbReference type="InterPro" id="IPR023997">
    <property type="entry name" value="TonB-dep_OMP_SusC/RagA_CS"/>
</dbReference>
<sequence>MNQTFTKSGRKRRLSKLVRAFFLIYLSFICCLPAGAFAQSGRFTISAKQVSLSEVFKMMKTQQKGLDFFYSNNEFDASIKVDVNVSNVSLDELMNILLPEQYGYQLIDNKLVIRPRTATKAAVEQKQDEQISGVVRDKSGQVLPGVIVKAVGSKSTAITDVNGRYTIHVHGNDVLVFSYIGFEKQEQRVNGRAVLDVVLAEDVAALKEVVVTGYQTLQKKNTPGSTGVITSQEIEQNNNRSLNRLLEGAVPGLSIYKDAKGLDDLRIRGGSSLRAGTQPLLVVDGFVTTILPNINEIENITVLKDASASAIWGSQASNGVIVLTTKKGKEGKLKINYSGNIRIANRPDYNELRRADAPTLIDYQKEQYDKGYIIAPIFDGSKSGYSQSIGIFNDYDRKDITLAQRDERLAALAGLSNREQIDNLLLRPAANQSHYLSFSGGADRMKYFLSANYQSNLGGAKRNKSDVMTINSRNTFSLASFVDLRTDLSATYSSGRSGYSDVEGNIRRLLPYQMLKDAQGNYVYDYINFNKVENDRLKGLGYLDNGFNLLQENEESNNTSKGWGLKTRLGVDWKIIQGLSLSNDFIYERTTNTLRNLYGEKGYDARTLINRLTSVDVANKLVFNIPKGDILDLSIGTYNNYAFRNQLNYVNTFDKKHYVNAIAGFDLRKTVNESNKSRRLGYNDELLSSQNIDAKVLSSPGIVWWDGSRQTYSPGSYEGLGFVDNREYSFYSTLTYTYDGRYNIAGSYRTDHSNLFGADPKFKRTPLWSIGGQWNISNEHFFQSNTISNLGLRITYGLTGNFDRSSLTTTYLVASRLFNAVINDYFARVNTPPNPKLRWERSQTFNLGTDIGLLSNRFTMALDYYRKYSYDLLGSQDLDPTVGLANAIINAANMINHGVELSIKAGVISTEDFSWSSNFNLAYNKNKVTSNKITDSSPAINRPNGVVQFLEGYERESIWSYKWAGLDNAGRPQVYDGEGNKIYVPNVGSLVYSGTARPKVSGGWTNTFRYKGFEAMAFLVFNYGHVIRREMPNMYGYDWSGAYNNQIAQRWRKPGDEQTTDIPAIPALVDLSDNYSRAATLSSNSIADASFVRLREIQLGYNFKPAFLKGTPFKTIRLVAQMNNVYMFRKNKYGIDPEALTGANSTANVASIYSLPEPLTTTIGLNFGL</sequence>
<dbReference type="InterPro" id="IPR008969">
    <property type="entry name" value="CarboxyPept-like_regulatory"/>
</dbReference>
<dbReference type="SUPFAM" id="SSF56935">
    <property type="entry name" value="Porins"/>
    <property type="match status" value="1"/>
</dbReference>
<evidence type="ECO:0000313" key="9">
    <source>
        <dbReference type="EMBL" id="SMC69881.1"/>
    </source>
</evidence>
<evidence type="ECO:0000256" key="6">
    <source>
        <dbReference type="ARBA" id="ARBA00023237"/>
    </source>
</evidence>
<evidence type="ECO:0000256" key="5">
    <source>
        <dbReference type="ARBA" id="ARBA00023136"/>
    </source>
</evidence>
<keyword evidence="6 7" id="KW-0998">Cell outer membrane</keyword>
<name>A0A1W2BAR1_9SPHI</name>
<accession>A0A1W2BAR1</accession>
<evidence type="ECO:0000259" key="8">
    <source>
        <dbReference type="Pfam" id="PF07715"/>
    </source>
</evidence>
<evidence type="ECO:0000256" key="4">
    <source>
        <dbReference type="ARBA" id="ARBA00022692"/>
    </source>
</evidence>
<dbReference type="STRING" id="151894.SAMN04488524_2172"/>
<proteinExistence type="inferred from homology"/>
<feature type="domain" description="TonB-dependent receptor plug" evidence="8">
    <location>
        <begin position="219"/>
        <end position="320"/>
    </location>
</feature>
<dbReference type="SUPFAM" id="SSF49464">
    <property type="entry name" value="Carboxypeptidase regulatory domain-like"/>
    <property type="match status" value="1"/>
</dbReference>
<dbReference type="Gene3D" id="2.60.40.1120">
    <property type="entry name" value="Carboxypeptidase-like, regulatory domain"/>
    <property type="match status" value="1"/>
</dbReference>
<dbReference type="InterPro" id="IPR039426">
    <property type="entry name" value="TonB-dep_rcpt-like"/>
</dbReference>
<reference evidence="10" key="1">
    <citation type="submission" date="2017-04" db="EMBL/GenBank/DDBJ databases">
        <authorList>
            <person name="Varghese N."/>
            <person name="Submissions S."/>
        </authorList>
    </citation>
    <scope>NUCLEOTIDE SEQUENCE [LARGE SCALE GENOMIC DNA]</scope>
    <source>
        <strain evidence="10">DSM 12126</strain>
    </source>
</reference>
<dbReference type="EMBL" id="FWXT01000001">
    <property type="protein sequence ID" value="SMC69881.1"/>
    <property type="molecule type" value="Genomic_DNA"/>
</dbReference>
<keyword evidence="4 7" id="KW-0812">Transmembrane</keyword>
<dbReference type="InterPro" id="IPR012910">
    <property type="entry name" value="Plug_dom"/>
</dbReference>